<keyword evidence="3" id="KW-1185">Reference proteome</keyword>
<sequence>MIILIGLVLLIYGFISYKYPFMKYRNQSNATMPDWLPTLQKVSGVLLMIAGGLLILTSLMLQ</sequence>
<dbReference type="Proteomes" id="UP001501166">
    <property type="component" value="Unassembled WGS sequence"/>
</dbReference>
<name>A0ABN0XGE0_9LACT</name>
<feature type="transmembrane region" description="Helical" evidence="1">
    <location>
        <begin position="42"/>
        <end position="61"/>
    </location>
</feature>
<keyword evidence="1" id="KW-0472">Membrane</keyword>
<dbReference type="EMBL" id="BAAACW010000094">
    <property type="protein sequence ID" value="GAA0363491.1"/>
    <property type="molecule type" value="Genomic_DNA"/>
</dbReference>
<evidence type="ECO:0000313" key="3">
    <source>
        <dbReference type="Proteomes" id="UP001501166"/>
    </source>
</evidence>
<gene>
    <name evidence="2" type="ORF">GCM10008932_14920</name>
</gene>
<reference evidence="2 3" key="1">
    <citation type="journal article" date="2019" name="Int. J. Syst. Evol. Microbiol.">
        <title>The Global Catalogue of Microorganisms (GCM) 10K type strain sequencing project: providing services to taxonomists for standard genome sequencing and annotation.</title>
        <authorList>
            <consortium name="The Broad Institute Genomics Platform"/>
            <consortium name="The Broad Institute Genome Sequencing Center for Infectious Disease"/>
            <person name="Wu L."/>
            <person name="Ma J."/>
        </authorList>
    </citation>
    <scope>NUCLEOTIDE SEQUENCE [LARGE SCALE GENOMIC DNA]</scope>
    <source>
        <strain evidence="2 3">JCM 12662</strain>
    </source>
</reference>
<proteinExistence type="predicted"/>
<organism evidence="2 3">
    <name type="scientific">Alkalibacterium iburiense</name>
    <dbReference type="NCBI Taxonomy" id="290589"/>
    <lineage>
        <taxon>Bacteria</taxon>
        <taxon>Bacillati</taxon>
        <taxon>Bacillota</taxon>
        <taxon>Bacilli</taxon>
        <taxon>Lactobacillales</taxon>
        <taxon>Carnobacteriaceae</taxon>
        <taxon>Alkalibacterium</taxon>
    </lineage>
</organism>
<protein>
    <recommendedName>
        <fullName evidence="4">Immunity protein</fullName>
    </recommendedName>
</protein>
<comment type="caution">
    <text evidence="2">The sequence shown here is derived from an EMBL/GenBank/DDBJ whole genome shotgun (WGS) entry which is preliminary data.</text>
</comment>
<evidence type="ECO:0008006" key="4">
    <source>
        <dbReference type="Google" id="ProtNLM"/>
    </source>
</evidence>
<evidence type="ECO:0000256" key="1">
    <source>
        <dbReference type="SAM" id="Phobius"/>
    </source>
</evidence>
<keyword evidence="1" id="KW-0812">Transmembrane</keyword>
<keyword evidence="1" id="KW-1133">Transmembrane helix</keyword>
<evidence type="ECO:0000313" key="2">
    <source>
        <dbReference type="EMBL" id="GAA0363491.1"/>
    </source>
</evidence>
<accession>A0ABN0XGE0</accession>
<dbReference type="RefSeq" id="WP_343755279.1">
    <property type="nucleotide sequence ID" value="NZ_BAAACW010000094.1"/>
</dbReference>